<feature type="domain" description="Nucleoside phosphorylase" evidence="2">
    <location>
        <begin position="878"/>
        <end position="1104"/>
    </location>
</feature>
<dbReference type="InterPro" id="IPR035994">
    <property type="entry name" value="Nucleoside_phosphorylase_sf"/>
</dbReference>
<feature type="region of interest" description="Disordered" evidence="1">
    <location>
        <begin position="717"/>
        <end position="776"/>
    </location>
</feature>
<proteinExistence type="predicted"/>
<dbReference type="GO" id="GO:0009116">
    <property type="term" value="P:nucleoside metabolic process"/>
    <property type="evidence" value="ECO:0007669"/>
    <property type="project" value="InterPro"/>
</dbReference>
<organism evidence="3 4">
    <name type="scientific">Aspergillus calidoustus</name>
    <dbReference type="NCBI Taxonomy" id="454130"/>
    <lineage>
        <taxon>Eukaryota</taxon>
        <taxon>Fungi</taxon>
        <taxon>Dikarya</taxon>
        <taxon>Ascomycota</taxon>
        <taxon>Pezizomycotina</taxon>
        <taxon>Eurotiomycetes</taxon>
        <taxon>Eurotiomycetidae</taxon>
        <taxon>Eurotiales</taxon>
        <taxon>Aspergillaceae</taxon>
        <taxon>Aspergillus</taxon>
        <taxon>Aspergillus subgen. Nidulantes</taxon>
    </lineage>
</organism>
<evidence type="ECO:0000259" key="2">
    <source>
        <dbReference type="Pfam" id="PF01048"/>
    </source>
</evidence>
<accession>A0A0U5GT22</accession>
<keyword evidence="4" id="KW-1185">Reference proteome</keyword>
<dbReference type="GO" id="GO:0003824">
    <property type="term" value="F:catalytic activity"/>
    <property type="evidence" value="ECO:0007669"/>
    <property type="project" value="InterPro"/>
</dbReference>
<evidence type="ECO:0000256" key="1">
    <source>
        <dbReference type="SAM" id="MobiDB-lite"/>
    </source>
</evidence>
<dbReference type="Gene3D" id="3.40.50.1580">
    <property type="entry name" value="Nucleoside phosphorylase domain"/>
    <property type="match status" value="1"/>
</dbReference>
<feature type="compositionally biased region" description="Polar residues" evidence="1">
    <location>
        <begin position="717"/>
        <end position="744"/>
    </location>
</feature>
<dbReference type="PANTHER" id="PTHR46082">
    <property type="entry name" value="ATP/GTP-BINDING PROTEIN-RELATED"/>
    <property type="match status" value="1"/>
</dbReference>
<dbReference type="EMBL" id="CDMC01000004">
    <property type="protein sequence ID" value="CEL04004.1"/>
    <property type="molecule type" value="Genomic_DNA"/>
</dbReference>
<name>A0A0U5GT22_ASPCI</name>
<dbReference type="AlphaFoldDB" id="A0A0U5GT22"/>
<dbReference type="Proteomes" id="UP000054771">
    <property type="component" value="Unassembled WGS sequence"/>
</dbReference>
<dbReference type="PANTHER" id="PTHR46082:SF11">
    <property type="entry name" value="AAA+ ATPASE DOMAIN-CONTAINING PROTEIN-RELATED"/>
    <property type="match status" value="1"/>
</dbReference>
<dbReference type="Pfam" id="PF01048">
    <property type="entry name" value="PNP_UDP_1"/>
    <property type="match status" value="1"/>
</dbReference>
<reference evidence="4" key="1">
    <citation type="journal article" date="2016" name="Genome Announc.">
        <title>Draft genome sequences of fungus Aspergillus calidoustus.</title>
        <authorList>
            <person name="Horn F."/>
            <person name="Linde J."/>
            <person name="Mattern D.J."/>
            <person name="Walther G."/>
            <person name="Guthke R."/>
            <person name="Scherlach K."/>
            <person name="Martin K."/>
            <person name="Brakhage A.A."/>
            <person name="Petzke L."/>
            <person name="Valiante V."/>
        </authorList>
    </citation>
    <scope>NUCLEOTIDE SEQUENCE [LARGE SCALE GENOMIC DNA]</scope>
    <source>
        <strain evidence="4">SF006504</strain>
    </source>
</reference>
<dbReference type="OrthoDB" id="1658288at2759"/>
<protein>
    <recommendedName>
        <fullName evidence="2">Nucleoside phosphorylase domain-containing protein</fullName>
    </recommendedName>
</protein>
<sequence length="1139" mass="125073">MTSADLVDLFPSWLWLVASLQRVFLMHNTTQGPMGEIAAKIDRSIIRRRTHGFKPALYRASFSVDWDIRSFLTVQCCNDRPEETLDHVITLSGTPKDGQALGCAEYLRQTWPSGGDCVLALLKHLLGLPDGQGLTRPIDFTERDSEVTVSGFISGSSLTVNVHGLCESIIRIGQQLCWLGAVLRLSPRDDRIAYCQPILSEIEGVPGQIPFTIKFDIRLESREDPAVNGECWQKLFKNLVIAKGFPVRRQVVQHTGLEAPLNVLGRLVPSRWVSTFDGKVYIKGYSSVLVPTMIIRDTVVWHLISDDEGQYLSYVDSRIEATPGLYPETLDCNLGSFRHIVGWCGKAKTLTGSPDASYDVEWSGLNKVENGCGLAGVTISRGTAIPNLQAPAMGTKDKTFDSDLGEYIGRLQWAARKYVVFYDVGGRRGWLVDGATALLHLVRASLRFSSAEDVTGEFTFAPSKLQEAPENTTARSASIAVLKSPHNLGLRLYQAMHETFLDRVEAIYHLLEKVLAHQAQIGVLRQTRIDTGRCPQGVLEGFDFMDLAGDTDNFRARMIDPSISLPRWLVLAENLDAPVLFGREFGDLLQPCAVLNVCDSWTTVPLEKDYLAVRVDDIAGIMRRKGNNFWSPWRVVNGIYWHSPDMLFENCPELRHKPEEKCNHAQVLVAEEEARSSRGKIISPARLEPQGAVIFDGSPVSPQSSSIDVPLVSALAGSQSPDTDSGISVEYSPNSAGNSGTTTFAKGKRPMHTLVAPSDPDKRRCHGPSGISTGALRSDDVARFEVSCPDGPDLDLEKPNQSAKSSTVWTRRAVRGLHIPEIDNEVFDSTPGAYADHATIDPDDYTVGWICALHVELNAAQRMLDRVHARGFGHGMDCNLYILGQIGKLNVVLTCLPKGQYGNNIAAVVATRMMNRFPRIEIGLMVGIGGGLPSPKNDIRLGDVVVSIPHLQYGGVVQYDMGKFTKDGFVTTGSLKAPPEKLLHVLNYMSAHGLPITGELEHEYPGAELDQLFEASYPHVGGETCEACDREQTVQRSILRDSTTPHVFYGTIASGNSVIKDPGIRETLIKKHDVLCCEMEAAGLMNTRFPCLVIRGISDYADSHKNDIWIPYAAVAAAQYARDLLLAMPAAITLSDTVG</sequence>
<evidence type="ECO:0000313" key="4">
    <source>
        <dbReference type="Proteomes" id="UP000054771"/>
    </source>
</evidence>
<dbReference type="InterPro" id="IPR000845">
    <property type="entry name" value="Nucleoside_phosphorylase_d"/>
</dbReference>
<evidence type="ECO:0000313" key="3">
    <source>
        <dbReference type="EMBL" id="CEL04004.1"/>
    </source>
</evidence>
<dbReference type="InterPro" id="IPR053137">
    <property type="entry name" value="NLR-like"/>
</dbReference>
<dbReference type="STRING" id="454130.A0A0U5GT22"/>
<gene>
    <name evidence="3" type="ORF">ASPCAL05138</name>
</gene>
<dbReference type="OMA" id="SHIMTED"/>
<dbReference type="SUPFAM" id="SSF53167">
    <property type="entry name" value="Purine and uridine phosphorylases"/>
    <property type="match status" value="1"/>
</dbReference>